<dbReference type="InterPro" id="IPR002123">
    <property type="entry name" value="Plipid/glycerol_acylTrfase"/>
</dbReference>
<evidence type="ECO:0000259" key="4">
    <source>
        <dbReference type="SMART" id="SM00563"/>
    </source>
</evidence>
<dbReference type="SUPFAM" id="SSF69593">
    <property type="entry name" value="Glycerol-3-phosphate (1)-acyltransferase"/>
    <property type="match status" value="1"/>
</dbReference>
<organism evidence="5">
    <name type="scientific">Pithovirus LCPAC201</name>
    <dbReference type="NCBI Taxonomy" id="2506591"/>
    <lineage>
        <taxon>Viruses</taxon>
        <taxon>Pithoviruses</taxon>
    </lineage>
</organism>
<keyword evidence="3" id="KW-1133">Transmembrane helix</keyword>
<dbReference type="PANTHER" id="PTHR10434:SF9">
    <property type="entry name" value="PHOSPHOLIPID_GLYCEROL ACYLTRANSFERASE DOMAIN-CONTAINING PROTEIN"/>
    <property type="match status" value="1"/>
</dbReference>
<gene>
    <name evidence="5" type="ORF">LCPAC201_02170</name>
</gene>
<sequence length="246" mass="28589">MGNVGARFLLESIGWSFPSEEDLERFTKPEAKRMIIVISHTTYWDFILLLLIKMSDERMKEHLYIAMKPQPFRWFGWFLRPLGCIPATRKEDSGKGFVDKTIKQFQGENVRLVVSPEGTMKASPWKSGYYHLVKGMKSSIMVSGLDYERKTIYLGPIHPWKEIRKWSKDKLEKTLQTEMGNVVPLYPDQSYTPILRPYCPEKISAIQPFILILTIIVVILIIAIIVLLIRSPKDQEGKLRRPFEVD</sequence>
<dbReference type="PANTHER" id="PTHR10434">
    <property type="entry name" value="1-ACYL-SN-GLYCEROL-3-PHOSPHATE ACYLTRANSFERASE"/>
    <property type="match status" value="1"/>
</dbReference>
<proteinExistence type="predicted"/>
<name>A0A481Z5P6_9VIRU</name>
<dbReference type="SMART" id="SM00563">
    <property type="entry name" value="PlsC"/>
    <property type="match status" value="1"/>
</dbReference>
<dbReference type="EMBL" id="MK500502">
    <property type="protein sequence ID" value="QBK90916.1"/>
    <property type="molecule type" value="Genomic_DNA"/>
</dbReference>
<evidence type="ECO:0000256" key="2">
    <source>
        <dbReference type="ARBA" id="ARBA00023315"/>
    </source>
</evidence>
<keyword evidence="1 5" id="KW-0808">Transferase</keyword>
<protein>
    <submittedName>
        <fullName evidence="5">Acyltransferase</fullName>
    </submittedName>
</protein>
<dbReference type="GO" id="GO:0003841">
    <property type="term" value="F:1-acylglycerol-3-phosphate O-acyltransferase activity"/>
    <property type="evidence" value="ECO:0007669"/>
    <property type="project" value="TreeGrafter"/>
</dbReference>
<evidence type="ECO:0000256" key="3">
    <source>
        <dbReference type="SAM" id="Phobius"/>
    </source>
</evidence>
<keyword evidence="3" id="KW-0812">Transmembrane</keyword>
<evidence type="ECO:0000256" key="1">
    <source>
        <dbReference type="ARBA" id="ARBA00022679"/>
    </source>
</evidence>
<dbReference type="GO" id="GO:0006654">
    <property type="term" value="P:phosphatidic acid biosynthetic process"/>
    <property type="evidence" value="ECO:0007669"/>
    <property type="project" value="TreeGrafter"/>
</dbReference>
<keyword evidence="2 5" id="KW-0012">Acyltransferase</keyword>
<evidence type="ECO:0000313" key="5">
    <source>
        <dbReference type="EMBL" id="QBK90916.1"/>
    </source>
</evidence>
<accession>A0A481Z5P6</accession>
<dbReference type="Pfam" id="PF01553">
    <property type="entry name" value="Acyltransferase"/>
    <property type="match status" value="1"/>
</dbReference>
<reference evidence="5" key="1">
    <citation type="journal article" date="2019" name="MBio">
        <title>Virus Genomes from Deep Sea Sediments Expand the Ocean Megavirome and Support Independent Origins of Viral Gigantism.</title>
        <authorList>
            <person name="Backstrom D."/>
            <person name="Yutin N."/>
            <person name="Jorgensen S.L."/>
            <person name="Dharamshi J."/>
            <person name="Homa F."/>
            <person name="Zaremba-Niedwiedzka K."/>
            <person name="Spang A."/>
            <person name="Wolf Y.I."/>
            <person name="Koonin E.V."/>
            <person name="Ettema T.J."/>
        </authorList>
    </citation>
    <scope>NUCLEOTIDE SEQUENCE</scope>
</reference>
<keyword evidence="3" id="KW-0472">Membrane</keyword>
<feature type="transmembrane region" description="Helical" evidence="3">
    <location>
        <begin position="209"/>
        <end position="229"/>
    </location>
</feature>
<feature type="domain" description="Phospholipid/glycerol acyltransferase" evidence="4">
    <location>
        <begin position="34"/>
        <end position="148"/>
    </location>
</feature>